<dbReference type="EMBL" id="JAWWNJ010000003">
    <property type="protein sequence ID" value="KAK7059401.1"/>
    <property type="molecule type" value="Genomic_DNA"/>
</dbReference>
<organism evidence="1 2">
    <name type="scientific">Favolaschia claudopus</name>
    <dbReference type="NCBI Taxonomy" id="2862362"/>
    <lineage>
        <taxon>Eukaryota</taxon>
        <taxon>Fungi</taxon>
        <taxon>Dikarya</taxon>
        <taxon>Basidiomycota</taxon>
        <taxon>Agaricomycotina</taxon>
        <taxon>Agaricomycetes</taxon>
        <taxon>Agaricomycetidae</taxon>
        <taxon>Agaricales</taxon>
        <taxon>Marasmiineae</taxon>
        <taxon>Mycenaceae</taxon>
        <taxon>Favolaschia</taxon>
    </lineage>
</organism>
<comment type="caution">
    <text evidence="1">The sequence shown here is derived from an EMBL/GenBank/DDBJ whole genome shotgun (WGS) entry which is preliminary data.</text>
</comment>
<accession>A0AAW0E2C9</accession>
<evidence type="ECO:0000313" key="2">
    <source>
        <dbReference type="Proteomes" id="UP001362999"/>
    </source>
</evidence>
<name>A0AAW0E2C9_9AGAR</name>
<dbReference type="Proteomes" id="UP001362999">
    <property type="component" value="Unassembled WGS sequence"/>
</dbReference>
<feature type="non-terminal residue" evidence="1">
    <location>
        <position position="1"/>
    </location>
</feature>
<gene>
    <name evidence="1" type="ORF">R3P38DRAFT_2475122</name>
</gene>
<keyword evidence="2" id="KW-1185">Reference proteome</keyword>
<proteinExistence type="predicted"/>
<protein>
    <submittedName>
        <fullName evidence="1">Uncharacterized protein</fullName>
    </submittedName>
</protein>
<reference evidence="1 2" key="1">
    <citation type="journal article" date="2024" name="J Genomics">
        <title>Draft genome sequencing and assembly of Favolaschia claudopus CIRM-BRFM 2984 isolated from oak limbs.</title>
        <authorList>
            <person name="Navarro D."/>
            <person name="Drula E."/>
            <person name="Chaduli D."/>
            <person name="Cazenave R."/>
            <person name="Ahrendt S."/>
            <person name="Wang J."/>
            <person name="Lipzen A."/>
            <person name="Daum C."/>
            <person name="Barry K."/>
            <person name="Grigoriev I.V."/>
            <person name="Favel A."/>
            <person name="Rosso M.N."/>
            <person name="Martin F."/>
        </authorList>
    </citation>
    <scope>NUCLEOTIDE SEQUENCE [LARGE SCALE GENOMIC DNA]</scope>
    <source>
        <strain evidence="1 2">CIRM-BRFM 2984</strain>
    </source>
</reference>
<dbReference type="AlphaFoldDB" id="A0AAW0E2C9"/>
<evidence type="ECO:0000313" key="1">
    <source>
        <dbReference type="EMBL" id="KAK7059401.1"/>
    </source>
</evidence>
<feature type="non-terminal residue" evidence="1">
    <location>
        <position position="60"/>
    </location>
</feature>
<sequence length="60" mass="7003">YVIWKLRNERVIGGKGVLGRASDREIENRWRHTMNNRLSIDCVLTNTKKYGGRSIRKSTV</sequence>